<sequence length="66" mass="7478">MDLNDLHSRSSSSPRPRLLTLPFGMPKKIAVFSKDPLHPGEQADSTHTSTKCRLCSSMRWKDIYGF</sequence>
<dbReference type="Proteomes" id="UP000017559">
    <property type="component" value="Unassembled WGS sequence"/>
</dbReference>
<accession>V2XNT9</accession>
<dbReference type="AlphaFoldDB" id="V2XNT9"/>
<reference evidence="1 2" key="1">
    <citation type="journal article" date="2014" name="BMC Genomics">
        <title>Genome and secretome analysis of the hemibiotrophic fungal pathogen, Moniliophthora roreri, which causes frosty pod rot disease of cacao: mechanisms of the biotrophic and necrotrophic phases.</title>
        <authorList>
            <person name="Meinhardt L.W."/>
            <person name="Costa G.G.L."/>
            <person name="Thomazella D.P.T."/>
            <person name="Teixeira P.J.P.L."/>
            <person name="Carazzolle M.F."/>
            <person name="Schuster S.C."/>
            <person name="Carlson J.E."/>
            <person name="Guiltinan M.J."/>
            <person name="Mieczkowski P."/>
            <person name="Farmer A."/>
            <person name="Ramaraj T."/>
            <person name="Crozier J."/>
            <person name="Davis R.E."/>
            <person name="Shao J."/>
            <person name="Melnick R.L."/>
            <person name="Pereira G.A.G."/>
            <person name="Bailey B.A."/>
        </authorList>
    </citation>
    <scope>NUCLEOTIDE SEQUENCE [LARGE SCALE GENOMIC DNA]</scope>
    <source>
        <strain evidence="1 2">MCA 2997</strain>
    </source>
</reference>
<proteinExistence type="predicted"/>
<dbReference type="HOGENOM" id="CLU_2838157_0_0_1"/>
<protein>
    <submittedName>
        <fullName evidence="1">Uncharacterized protein</fullName>
    </submittedName>
</protein>
<keyword evidence="2" id="KW-1185">Reference proteome</keyword>
<dbReference type="EMBL" id="AWSO01002685">
    <property type="protein sequence ID" value="ESK81124.1"/>
    <property type="molecule type" value="Genomic_DNA"/>
</dbReference>
<evidence type="ECO:0000313" key="1">
    <source>
        <dbReference type="EMBL" id="ESK81124.1"/>
    </source>
</evidence>
<comment type="caution">
    <text evidence="1">The sequence shown here is derived from an EMBL/GenBank/DDBJ whole genome shotgun (WGS) entry which is preliminary data.</text>
</comment>
<evidence type="ECO:0000313" key="2">
    <source>
        <dbReference type="Proteomes" id="UP000017559"/>
    </source>
</evidence>
<feature type="non-terminal residue" evidence="1">
    <location>
        <position position="66"/>
    </location>
</feature>
<organism evidence="1 2">
    <name type="scientific">Moniliophthora roreri (strain MCA 2997)</name>
    <name type="common">Cocoa frosty pod rot fungus</name>
    <name type="synonym">Crinipellis roreri</name>
    <dbReference type="NCBI Taxonomy" id="1381753"/>
    <lineage>
        <taxon>Eukaryota</taxon>
        <taxon>Fungi</taxon>
        <taxon>Dikarya</taxon>
        <taxon>Basidiomycota</taxon>
        <taxon>Agaricomycotina</taxon>
        <taxon>Agaricomycetes</taxon>
        <taxon>Agaricomycetidae</taxon>
        <taxon>Agaricales</taxon>
        <taxon>Marasmiineae</taxon>
        <taxon>Marasmiaceae</taxon>
        <taxon>Moniliophthora</taxon>
    </lineage>
</organism>
<dbReference type="KEGG" id="mrr:Moror_6018"/>
<gene>
    <name evidence="1" type="ORF">Moror_6018</name>
</gene>
<name>V2XNT9_MONRO</name>